<dbReference type="EC" id="2.4.99.28" evidence="10"/>
<feature type="compositionally biased region" description="Basic and acidic residues" evidence="12">
    <location>
        <begin position="716"/>
        <end position="734"/>
    </location>
</feature>
<keyword evidence="17" id="KW-1185">Reference proteome</keyword>
<feature type="compositionally biased region" description="Acidic residues" evidence="12">
    <location>
        <begin position="735"/>
        <end position="748"/>
    </location>
</feature>
<evidence type="ECO:0000259" key="14">
    <source>
        <dbReference type="Pfam" id="PF00905"/>
    </source>
</evidence>
<keyword evidence="7" id="KW-0808">Transferase</keyword>
<protein>
    <recommendedName>
        <fullName evidence="10">peptidoglycan glycosyltransferase</fullName>
        <ecNumber evidence="10">2.4.99.28</ecNumber>
    </recommendedName>
</protein>
<keyword evidence="8" id="KW-0378">Hydrolase</keyword>
<evidence type="ECO:0000256" key="12">
    <source>
        <dbReference type="SAM" id="MobiDB-lite"/>
    </source>
</evidence>
<dbReference type="Proteomes" id="UP000759103">
    <property type="component" value="Unassembled WGS sequence"/>
</dbReference>
<keyword evidence="4" id="KW-0121">Carboxypeptidase</keyword>
<evidence type="ECO:0000256" key="7">
    <source>
        <dbReference type="ARBA" id="ARBA00022679"/>
    </source>
</evidence>
<evidence type="ECO:0000256" key="1">
    <source>
        <dbReference type="ARBA" id="ARBA00004752"/>
    </source>
</evidence>
<proteinExistence type="inferred from homology"/>
<evidence type="ECO:0000259" key="15">
    <source>
        <dbReference type="Pfam" id="PF00912"/>
    </source>
</evidence>
<keyword evidence="13" id="KW-0812">Transmembrane</keyword>
<dbReference type="PANTHER" id="PTHR32282:SF33">
    <property type="entry name" value="PEPTIDOGLYCAN GLYCOSYLTRANSFERASE"/>
    <property type="match status" value="1"/>
</dbReference>
<evidence type="ECO:0000313" key="16">
    <source>
        <dbReference type="EMBL" id="MBW6531534.1"/>
    </source>
</evidence>
<feature type="transmembrane region" description="Helical" evidence="13">
    <location>
        <begin position="92"/>
        <end position="113"/>
    </location>
</feature>
<evidence type="ECO:0000256" key="5">
    <source>
        <dbReference type="ARBA" id="ARBA00022670"/>
    </source>
</evidence>
<dbReference type="SUPFAM" id="SSF53955">
    <property type="entry name" value="Lysozyme-like"/>
    <property type="match status" value="1"/>
</dbReference>
<feature type="domain" description="Glycosyl transferase family 51" evidence="15">
    <location>
        <begin position="148"/>
        <end position="310"/>
    </location>
</feature>
<evidence type="ECO:0000256" key="6">
    <source>
        <dbReference type="ARBA" id="ARBA00022676"/>
    </source>
</evidence>
<evidence type="ECO:0000256" key="10">
    <source>
        <dbReference type="ARBA" id="ARBA00044770"/>
    </source>
</evidence>
<accession>A0ABS7BPJ6</accession>
<comment type="caution">
    <text evidence="16">The sequence shown here is derived from an EMBL/GenBank/DDBJ whole genome shotgun (WGS) entry which is preliminary data.</text>
</comment>
<evidence type="ECO:0000256" key="11">
    <source>
        <dbReference type="ARBA" id="ARBA00049902"/>
    </source>
</evidence>
<dbReference type="Gene3D" id="1.10.3810.10">
    <property type="entry name" value="Biosynthetic peptidoglycan transglycosylase-like"/>
    <property type="match status" value="1"/>
</dbReference>
<keyword evidence="5" id="KW-0645">Protease</keyword>
<feature type="region of interest" description="Disordered" evidence="12">
    <location>
        <begin position="1"/>
        <end position="73"/>
    </location>
</feature>
<feature type="region of interest" description="Disordered" evidence="12">
    <location>
        <begin position="709"/>
        <end position="748"/>
    </location>
</feature>
<evidence type="ECO:0000256" key="9">
    <source>
        <dbReference type="ARBA" id="ARBA00023268"/>
    </source>
</evidence>
<evidence type="ECO:0000256" key="13">
    <source>
        <dbReference type="SAM" id="Phobius"/>
    </source>
</evidence>
<dbReference type="Pfam" id="PF00905">
    <property type="entry name" value="Transpeptidase"/>
    <property type="match status" value="1"/>
</dbReference>
<comment type="pathway">
    <text evidence="1">Cell wall biogenesis; peptidoglycan biosynthesis.</text>
</comment>
<evidence type="ECO:0000313" key="17">
    <source>
        <dbReference type="Proteomes" id="UP000759103"/>
    </source>
</evidence>
<evidence type="ECO:0000256" key="3">
    <source>
        <dbReference type="ARBA" id="ARBA00007739"/>
    </source>
</evidence>
<dbReference type="Gene3D" id="3.40.710.10">
    <property type="entry name" value="DD-peptidase/beta-lactamase superfamily"/>
    <property type="match status" value="1"/>
</dbReference>
<keyword evidence="6" id="KW-0328">Glycosyltransferase</keyword>
<dbReference type="PANTHER" id="PTHR32282">
    <property type="entry name" value="BINDING PROTEIN TRANSPEPTIDASE, PUTATIVE-RELATED"/>
    <property type="match status" value="1"/>
</dbReference>
<name>A0ABS7BPJ6_9SPHN</name>
<evidence type="ECO:0000256" key="8">
    <source>
        <dbReference type="ARBA" id="ARBA00022801"/>
    </source>
</evidence>
<sequence>MRPPYEPGRVRYHHARGDSPGAVSDEHGAPLPSFDPWRDDGAPPPPPPPRDERPWDEPSRDEGGFWQQERRRWPDPLPPPRPWWRRVRWGRWLVRGAAGFIVLFVVAVIWLAVTAPLSRSLKPPTPPSITLTAADGTPIARRGAIIGAPVDAAKLPAHVREAFLAIEDRRFYSHWGVDPRGIARAAWANLGSGGVRQGGSTITQQLAKNAFLDSDRTAARKLREAMIAFWLEAWLSKDEILSRYLSNVYFGDNVYGITAASKHYFGRTPMQLNVGQAAMLAGLVKAPSRLAPTGNLKGARARQAVVVGAMVDAGFLSKDEAARVQPQRVLAERPETLPTGTYFADWVLPSAREVAGESGTEATVRTTLDRGFQRTAERIVRQATLRGMQAALVAMKPDGTVVAMVGGKDYGASAFNRAVQAKRQPGSTFKLFVYLAAMRSGLTPATVMDDSPVEIAGWKPRNDDGRYLGPITLQRAFARSSNVVAARLTQQVGVRNVIRAARDLGITTPIANEATIGLGTSEVSLLELTGAYAAVASGRYPVVPRGVEGGRGASWYEAIAGRDTAMPATIRDEMRTLLGSSIRGTGRGANLPVSAFGKTGTSQGGRDGWFIGFAGDLVVGVWVGRDDSAPNPGLHGGGIPAQIWRQFMMSALHIPVAVAPVEDEMAAPIDPGNMLDSMGVDLGGEVGRAIDGAQPRIEDALDRLREMGIELPRPPAPRERVSERRRLDEGRAEEGGDGFEEDGGPGAF</sequence>
<dbReference type="RefSeq" id="WP_219748940.1">
    <property type="nucleotide sequence ID" value="NZ_JAHXZN010000004.1"/>
</dbReference>
<feature type="compositionally biased region" description="Basic and acidic residues" evidence="12">
    <location>
        <begin position="49"/>
        <end position="73"/>
    </location>
</feature>
<comment type="similarity">
    <text evidence="3">In the N-terminal section; belongs to the glycosyltransferase 51 family.</text>
</comment>
<dbReference type="InterPro" id="IPR050396">
    <property type="entry name" value="Glycosyltr_51/Transpeptidase"/>
</dbReference>
<dbReference type="Pfam" id="PF00912">
    <property type="entry name" value="Transgly"/>
    <property type="match status" value="1"/>
</dbReference>
<reference evidence="16 17" key="1">
    <citation type="submission" date="2021-07" db="EMBL/GenBank/DDBJ databases">
        <title>Sphingomonas sp.</title>
        <authorList>
            <person name="Feng G."/>
            <person name="Li J."/>
            <person name="Pan M."/>
        </authorList>
    </citation>
    <scope>NUCLEOTIDE SEQUENCE [LARGE SCALE GENOMIC DNA]</scope>
    <source>
        <strain evidence="16 17">RRHST34</strain>
    </source>
</reference>
<evidence type="ECO:0000256" key="2">
    <source>
        <dbReference type="ARBA" id="ARBA00007090"/>
    </source>
</evidence>
<evidence type="ECO:0000256" key="4">
    <source>
        <dbReference type="ARBA" id="ARBA00022645"/>
    </source>
</evidence>
<comment type="catalytic activity">
    <reaction evidence="11">
        <text>[GlcNAc-(1-&gt;4)-Mur2Ac(oyl-L-Ala-gamma-D-Glu-L-Lys-D-Ala-D-Ala)](n)-di-trans,octa-cis-undecaprenyl diphosphate + beta-D-GlcNAc-(1-&gt;4)-Mur2Ac(oyl-L-Ala-gamma-D-Glu-L-Lys-D-Ala-D-Ala)-di-trans,octa-cis-undecaprenyl diphosphate = [GlcNAc-(1-&gt;4)-Mur2Ac(oyl-L-Ala-gamma-D-Glu-L-Lys-D-Ala-D-Ala)](n+1)-di-trans,octa-cis-undecaprenyl diphosphate + di-trans,octa-cis-undecaprenyl diphosphate + H(+)</text>
        <dbReference type="Rhea" id="RHEA:23708"/>
        <dbReference type="Rhea" id="RHEA-COMP:9602"/>
        <dbReference type="Rhea" id="RHEA-COMP:9603"/>
        <dbReference type="ChEBI" id="CHEBI:15378"/>
        <dbReference type="ChEBI" id="CHEBI:58405"/>
        <dbReference type="ChEBI" id="CHEBI:60033"/>
        <dbReference type="ChEBI" id="CHEBI:78435"/>
        <dbReference type="EC" id="2.4.99.28"/>
    </reaction>
</comment>
<dbReference type="InterPro" id="IPR001264">
    <property type="entry name" value="Glyco_trans_51"/>
</dbReference>
<comment type="similarity">
    <text evidence="2">In the C-terminal section; belongs to the transpeptidase family.</text>
</comment>
<dbReference type="SUPFAM" id="SSF56601">
    <property type="entry name" value="beta-lactamase/transpeptidase-like"/>
    <property type="match status" value="1"/>
</dbReference>
<dbReference type="InterPro" id="IPR012338">
    <property type="entry name" value="Beta-lactam/transpept-like"/>
</dbReference>
<keyword evidence="9" id="KW-0511">Multifunctional enzyme</keyword>
<keyword evidence="13" id="KW-0472">Membrane</keyword>
<dbReference type="InterPro" id="IPR023346">
    <property type="entry name" value="Lysozyme-like_dom_sf"/>
</dbReference>
<organism evidence="16 17">
    <name type="scientific">Sphingomonas citri</name>
    <dbReference type="NCBI Taxonomy" id="2862499"/>
    <lineage>
        <taxon>Bacteria</taxon>
        <taxon>Pseudomonadati</taxon>
        <taxon>Pseudomonadota</taxon>
        <taxon>Alphaproteobacteria</taxon>
        <taxon>Sphingomonadales</taxon>
        <taxon>Sphingomonadaceae</taxon>
        <taxon>Sphingomonas</taxon>
    </lineage>
</organism>
<dbReference type="InterPro" id="IPR001460">
    <property type="entry name" value="PCN-bd_Tpept"/>
</dbReference>
<keyword evidence="13" id="KW-1133">Transmembrane helix</keyword>
<dbReference type="InterPro" id="IPR036950">
    <property type="entry name" value="PBP_transglycosylase"/>
</dbReference>
<dbReference type="EMBL" id="JAHXZN010000004">
    <property type="protein sequence ID" value="MBW6531534.1"/>
    <property type="molecule type" value="Genomic_DNA"/>
</dbReference>
<gene>
    <name evidence="16" type="ORF">KZ820_12390</name>
</gene>
<feature type="domain" description="Penicillin-binding protein transpeptidase" evidence="14">
    <location>
        <begin position="392"/>
        <end position="615"/>
    </location>
</feature>